<dbReference type="PANTHER" id="PTHR47027">
    <property type="entry name" value="REVERSE TRANSCRIPTASE DOMAIN-CONTAINING PROTEIN"/>
    <property type="match status" value="1"/>
</dbReference>
<evidence type="ECO:0000313" key="1">
    <source>
        <dbReference type="WBParaSite" id="SSLN_0000752001-mRNA-1"/>
    </source>
</evidence>
<sequence>LQASVWNHHGIHLNTKLKMYKAVVLTTFIYEAETWTVYSNQDRKLNPFHLSCLRRILSLRGQDMIPDTEFLAQTGILSIHAMLRQVQLRWTGQLVRMDDERLPNQFSKEMLLRVLADQRGQKRRYKSTLKKSLKLLQIYVATGVNPG</sequence>
<protein>
    <submittedName>
        <fullName evidence="1">RNA-directed DNA polymerase</fullName>
    </submittedName>
</protein>
<dbReference type="WBParaSite" id="SSLN_0000752001-mRNA-1">
    <property type="protein sequence ID" value="SSLN_0000752001-mRNA-1"/>
    <property type="gene ID" value="SSLN_0000752001"/>
</dbReference>
<organism evidence="1">
    <name type="scientific">Schistocephalus solidus</name>
    <name type="common">Tapeworm</name>
    <dbReference type="NCBI Taxonomy" id="70667"/>
    <lineage>
        <taxon>Eukaryota</taxon>
        <taxon>Metazoa</taxon>
        <taxon>Spiralia</taxon>
        <taxon>Lophotrochozoa</taxon>
        <taxon>Platyhelminthes</taxon>
        <taxon>Cestoda</taxon>
        <taxon>Eucestoda</taxon>
        <taxon>Diphyllobothriidea</taxon>
        <taxon>Diphyllobothriidae</taxon>
        <taxon>Schistocephalus</taxon>
    </lineage>
</organism>
<reference evidence="1" key="1">
    <citation type="submission" date="2016-06" db="UniProtKB">
        <authorList>
            <consortium name="WormBaseParasite"/>
        </authorList>
    </citation>
    <scope>IDENTIFICATION</scope>
</reference>
<dbReference type="PANTHER" id="PTHR47027:SF26">
    <property type="entry name" value="REVERSE TRANSCRIPTASE DOMAIN-CONTAINING PROTEIN"/>
    <property type="match status" value="1"/>
</dbReference>
<accession>A0A183SSR9</accession>
<proteinExistence type="predicted"/>
<dbReference type="AlphaFoldDB" id="A0A183SSR9"/>
<name>A0A183SSR9_SCHSO</name>